<dbReference type="RefSeq" id="WP_001582167.1">
    <property type="nucleotide sequence ID" value="NZ_CP039559.1"/>
</dbReference>
<feature type="domain" description="TniQ" evidence="1">
    <location>
        <begin position="4"/>
        <end position="150"/>
    </location>
</feature>
<keyword evidence="3" id="KW-0614">Plasmid</keyword>
<name>A0A4P7XZI0_SALET</name>
<proteinExistence type="predicted"/>
<dbReference type="Pfam" id="PF06527">
    <property type="entry name" value="TniQ"/>
    <property type="match status" value="1"/>
</dbReference>
<dbReference type="AlphaFoldDB" id="A0A4P7XZI0"/>
<evidence type="ECO:0000313" key="3">
    <source>
        <dbReference type="EMBL" id="QCF79917.1"/>
    </source>
</evidence>
<dbReference type="EMBL" id="CP039559">
    <property type="protein sequence ID" value="QCF79917.1"/>
    <property type="molecule type" value="Genomic_DNA"/>
</dbReference>
<evidence type="ECO:0000259" key="1">
    <source>
        <dbReference type="Pfam" id="PF06527"/>
    </source>
</evidence>
<geneLocation type="plasmid" evidence="3 4">
    <name>p08-4425.1</name>
</geneLocation>
<dbReference type="InterPro" id="IPR032750">
    <property type="entry name" value="TnsD_C"/>
</dbReference>
<dbReference type="InterPro" id="IPR009492">
    <property type="entry name" value="TniQ"/>
</dbReference>
<organism evidence="3 4">
    <name type="scientific">Salmonella enterica subsp. enterica serovar 1,4,[5],12:i:-</name>
    <dbReference type="NCBI Taxonomy" id="2583588"/>
    <lineage>
        <taxon>Bacteria</taxon>
        <taxon>Pseudomonadati</taxon>
        <taxon>Pseudomonadota</taxon>
        <taxon>Gammaproteobacteria</taxon>
        <taxon>Enterobacterales</taxon>
        <taxon>Enterobacteriaceae</taxon>
        <taxon>Salmonella</taxon>
    </lineage>
</organism>
<evidence type="ECO:0000259" key="2">
    <source>
        <dbReference type="Pfam" id="PF15978"/>
    </source>
</evidence>
<dbReference type="Pfam" id="PF15978">
    <property type="entry name" value="TnsD"/>
    <property type="match status" value="1"/>
</dbReference>
<dbReference type="Proteomes" id="UP000297386">
    <property type="component" value="Plasmid p08-4425.1"/>
</dbReference>
<gene>
    <name evidence="3" type="ORF">E5N87_23520</name>
</gene>
<sequence>MILLPVLPDETLFSRICRSVTVYGMSPSTMLQILFGKSDVSVHPILSSGLNDISLHTSESAEQLLYEQTLLPLFSWALPSSRKEIMDLRTTPGRLNRLCRLSNFSSGLQTVLKFCPVCAREDAYHHGVTYWHLLHQLRGITTCYRHQILLESICVPPSPHIRKGLMPPVSYIEHLSTEFEFDFAKFCYEFINMIRRGDANHPDYMDILKQLNLLSVSGNIKKGVFYSHVYAKCRLLDSGSSAILPESISDYHYWEPLLRNQSCQHPTKHLLLCYCLLRITWPVHADIHKKSKSIAFDDDTAQFCLLSEKHNSINSLAKELNKSRCFIKGVIHKKYVKNYKCSIKINILTEFLIKSMAVRGFSLASIAKKNSLSEGSVSSVISSFYGLCSWRKKCKRDSLRRRHKQKILRFMHGLTGPVTRKVVRANCYASFFWLNRFESQWLDFYLPKESRRCNVKRVNWDERDKFSLSLIKNFLAQGQCSLSLSRLDSVLGGHGWLLKNRDKLPVTMALINMSKSK</sequence>
<feature type="domain" description="Transposon Tn7 transposition protein TnsD C-terminal" evidence="2">
    <location>
        <begin position="355"/>
        <end position="510"/>
    </location>
</feature>
<accession>A0A4P7XZI0</accession>
<evidence type="ECO:0000313" key="4">
    <source>
        <dbReference type="Proteomes" id="UP000297386"/>
    </source>
</evidence>
<protein>
    <submittedName>
        <fullName evidence="3">Transposase</fullName>
    </submittedName>
</protein>
<reference evidence="3 4" key="1">
    <citation type="submission" date="2019-04" db="EMBL/GenBank/DDBJ databases">
        <title>Complete genome sequences of Canadian Typhimurium and I 1,4,[5],12:i:-.</title>
        <authorList>
            <person name="Schonfeld J."/>
            <person name="Clark C."/>
            <person name="Johnson R."/>
            <person name="Labbe G."/>
            <person name="Liu K."/>
            <person name="Robertson J."/>
            <person name="Nash J.H.E."/>
        </authorList>
    </citation>
    <scope>NUCLEOTIDE SEQUENCE [LARGE SCALE GENOMIC DNA]</scope>
    <source>
        <strain evidence="4">84833166</strain>
        <plasmid evidence="3 4">p08-4425.1</plasmid>
    </source>
</reference>